<dbReference type="Pfam" id="PF00089">
    <property type="entry name" value="Trypsin"/>
    <property type="match status" value="1"/>
</dbReference>
<accession>A0A7R8W2Z1</accession>
<gene>
    <name evidence="3" type="ORF">CTOB1V02_LOCUS731</name>
</gene>
<keyword evidence="1" id="KW-1015">Disulfide bond</keyword>
<dbReference type="PANTHER" id="PTHR24256">
    <property type="entry name" value="TRYPTASE-RELATED"/>
    <property type="match status" value="1"/>
</dbReference>
<dbReference type="InterPro" id="IPR051487">
    <property type="entry name" value="Ser/Thr_Proteases_Immune/Dev"/>
</dbReference>
<comment type="similarity">
    <text evidence="2">Belongs to the peptidase S1 family. CLIP subfamily.</text>
</comment>
<sequence length="649" mass="73800">MQNCGEAVLLISDARDRVTQTIGRKLAEAYPLVCKDAPEGDFVCDGFEDDNEAELEGHTVMTEAYLNVREATQLLSVMCDPETCTLLWIETAYHTLRDCLLRTRHRGAFEQTHVALAAFMDKSLKWSVVLKMKALLVFTLLLAPCVFCRRLDRVKRQEELGERILQDKLESSWVPQDDDPDFRHVDSWTLLPECGVEFECVDAEECDEVGLIPEFEFKIDLRKEGDPPKNVTVPCQTAVGGRGTCCRKSAIEVCLFAQLDEACVLGTHCPNRDPTEPYIDLREYPRSCINEEEPTSSSVCCDFEARLPVVPSTCGFRGGIPAYDPMAAVSPRRGPVEKRTRTEFAEFPWQALIFSKDAGPEAQYRVLGEGVLISDRHILTTGAQLQRFNGSAEYLRIRLGEWKRGDVAEPLPHQDYRVLRVDMQEFQPKDFQLAILTLGRGVHITNNVHMVCLPEIGETFGDCLDYTSTGWEIEEVEDLYQRMVELKDVSAQSCLSAFEELRPLKEYITCGSNKNLDVCTSHEGSPVVCHKGDSYVVTGLYVNQCGEDASLAVFRSICDSETLKWIHSILDENQLHYKYPRSENGRLTPMKPKNIWDKLFDSVKKRYDAVKTEIEDTFHGEKESRIEKFLDHKVKVLHKWKDSVFSWFG</sequence>
<dbReference type="GO" id="GO:0006508">
    <property type="term" value="P:proteolysis"/>
    <property type="evidence" value="ECO:0007669"/>
    <property type="project" value="InterPro"/>
</dbReference>
<dbReference type="SMART" id="SM00020">
    <property type="entry name" value="Tryp_SPc"/>
    <property type="match status" value="1"/>
</dbReference>
<dbReference type="InterPro" id="IPR001254">
    <property type="entry name" value="Trypsin_dom"/>
</dbReference>
<proteinExistence type="inferred from homology"/>
<dbReference type="AlphaFoldDB" id="A0A7R8W2Z1"/>
<evidence type="ECO:0000256" key="2">
    <source>
        <dbReference type="ARBA" id="ARBA00024195"/>
    </source>
</evidence>
<dbReference type="InterPro" id="IPR019442">
    <property type="entry name" value="THADA/TRM732_DUF2428"/>
</dbReference>
<dbReference type="EMBL" id="OB660098">
    <property type="protein sequence ID" value="CAD7222732.1"/>
    <property type="molecule type" value="Genomic_DNA"/>
</dbReference>
<evidence type="ECO:0000256" key="1">
    <source>
        <dbReference type="ARBA" id="ARBA00023157"/>
    </source>
</evidence>
<dbReference type="Pfam" id="PF10350">
    <property type="entry name" value="DUF2428"/>
    <property type="match status" value="1"/>
</dbReference>
<organism evidence="3">
    <name type="scientific">Cyprideis torosa</name>
    <dbReference type="NCBI Taxonomy" id="163714"/>
    <lineage>
        <taxon>Eukaryota</taxon>
        <taxon>Metazoa</taxon>
        <taxon>Ecdysozoa</taxon>
        <taxon>Arthropoda</taxon>
        <taxon>Crustacea</taxon>
        <taxon>Oligostraca</taxon>
        <taxon>Ostracoda</taxon>
        <taxon>Podocopa</taxon>
        <taxon>Podocopida</taxon>
        <taxon>Cytherocopina</taxon>
        <taxon>Cytheroidea</taxon>
        <taxon>Cytherideidae</taxon>
        <taxon>Cyprideis</taxon>
    </lineage>
</organism>
<dbReference type="GO" id="GO:0004252">
    <property type="term" value="F:serine-type endopeptidase activity"/>
    <property type="evidence" value="ECO:0007669"/>
    <property type="project" value="InterPro"/>
</dbReference>
<reference evidence="3" key="1">
    <citation type="submission" date="2020-11" db="EMBL/GenBank/DDBJ databases">
        <authorList>
            <person name="Tran Van P."/>
        </authorList>
    </citation>
    <scope>NUCLEOTIDE SEQUENCE</scope>
</reference>
<dbReference type="OrthoDB" id="5949700at2759"/>
<evidence type="ECO:0000313" key="3">
    <source>
        <dbReference type="EMBL" id="CAD7222732.1"/>
    </source>
</evidence>
<dbReference type="SUPFAM" id="SSF50494">
    <property type="entry name" value="Trypsin-like serine proteases"/>
    <property type="match status" value="1"/>
</dbReference>
<dbReference type="InterPro" id="IPR043504">
    <property type="entry name" value="Peptidase_S1_PA_chymotrypsin"/>
</dbReference>
<protein>
    <submittedName>
        <fullName evidence="3">Uncharacterized protein</fullName>
    </submittedName>
</protein>
<dbReference type="PROSITE" id="PS50240">
    <property type="entry name" value="TRYPSIN_DOM"/>
    <property type="match status" value="1"/>
</dbReference>
<dbReference type="Gene3D" id="2.40.10.10">
    <property type="entry name" value="Trypsin-like serine proteases"/>
    <property type="match status" value="2"/>
</dbReference>
<name>A0A7R8W2Z1_9CRUS</name>
<dbReference type="InterPro" id="IPR009003">
    <property type="entry name" value="Peptidase_S1_PA"/>
</dbReference>